<dbReference type="InterPro" id="IPR024930">
    <property type="entry name" value="Skp_dom_sf"/>
</dbReference>
<dbReference type="InterPro" id="IPR005632">
    <property type="entry name" value="Chaperone_Skp"/>
</dbReference>
<accession>A0A8J6IR15</accession>
<dbReference type="Gene3D" id="3.30.910.20">
    <property type="entry name" value="Skp domain"/>
    <property type="match status" value="1"/>
</dbReference>
<comment type="caution">
    <text evidence="5">The sequence shown here is derived from an EMBL/GenBank/DDBJ whole genome shotgun (WGS) entry which is preliminary data.</text>
</comment>
<reference evidence="5" key="1">
    <citation type="journal article" date="2018" name="Int. J. Syst. Evol. Microbiol.">
        <title>Neptunicella marina gen. nov., sp. nov., isolated from surface seawater.</title>
        <authorList>
            <person name="Liu X."/>
            <person name="Lai Q."/>
            <person name="Du Y."/>
            <person name="Zhang X."/>
            <person name="Liu Z."/>
            <person name="Sun F."/>
            <person name="Shao Z."/>
        </authorList>
    </citation>
    <scope>NUCLEOTIDE SEQUENCE</scope>
    <source>
        <strain evidence="5">S27-2</strain>
    </source>
</reference>
<sequence length="173" mass="19502">MKLLSKSLAVAAVMGSSFLSSAAYAADTKIGVVNVQAIFQSLPQTQAVEGTIREEFKDDLQEVARLEKDIKYYLEKQQRDEATMSEKEKKDLQDKLLSLRDEYTAKAKPLQENIQRRQGEERNKILGLIKQSIDTYAAKQNFDLVLNVNAVAYAKDQNIDISSKISEQVSKIK</sequence>
<keyword evidence="3" id="KW-0175">Coiled coil</keyword>
<evidence type="ECO:0000256" key="4">
    <source>
        <dbReference type="SAM" id="SignalP"/>
    </source>
</evidence>
<keyword evidence="6" id="KW-1185">Reference proteome</keyword>
<dbReference type="GO" id="GO:0005829">
    <property type="term" value="C:cytosol"/>
    <property type="evidence" value="ECO:0007669"/>
    <property type="project" value="TreeGrafter"/>
</dbReference>
<evidence type="ECO:0000256" key="3">
    <source>
        <dbReference type="SAM" id="Coils"/>
    </source>
</evidence>
<dbReference type="PANTHER" id="PTHR35089:SF1">
    <property type="entry name" value="CHAPERONE PROTEIN SKP"/>
    <property type="match status" value="1"/>
</dbReference>
<organism evidence="5 6">
    <name type="scientific">Neptunicella marina</name>
    <dbReference type="NCBI Taxonomy" id="2125989"/>
    <lineage>
        <taxon>Bacteria</taxon>
        <taxon>Pseudomonadati</taxon>
        <taxon>Pseudomonadota</taxon>
        <taxon>Gammaproteobacteria</taxon>
        <taxon>Alteromonadales</taxon>
        <taxon>Alteromonadaceae</taxon>
        <taxon>Neptunicella</taxon>
    </lineage>
</organism>
<gene>
    <name evidence="5" type="ORF">H8B19_03285</name>
</gene>
<evidence type="ECO:0000256" key="1">
    <source>
        <dbReference type="ARBA" id="ARBA00022729"/>
    </source>
</evidence>
<keyword evidence="1 4" id="KW-0732">Signal</keyword>
<comment type="similarity">
    <text evidence="2">Belongs to the skp family.</text>
</comment>
<dbReference type="SUPFAM" id="SSF111384">
    <property type="entry name" value="OmpH-like"/>
    <property type="match status" value="1"/>
</dbReference>
<dbReference type="EMBL" id="JACNEP010000002">
    <property type="protein sequence ID" value="MBC3764884.1"/>
    <property type="molecule type" value="Genomic_DNA"/>
</dbReference>
<evidence type="ECO:0000313" key="5">
    <source>
        <dbReference type="EMBL" id="MBC3764884.1"/>
    </source>
</evidence>
<proteinExistence type="inferred from homology"/>
<dbReference type="Proteomes" id="UP000601768">
    <property type="component" value="Unassembled WGS sequence"/>
</dbReference>
<dbReference type="PANTHER" id="PTHR35089">
    <property type="entry name" value="CHAPERONE PROTEIN SKP"/>
    <property type="match status" value="1"/>
</dbReference>
<name>A0A8J6IR15_9ALTE</name>
<dbReference type="PIRSF" id="PIRSF002094">
    <property type="entry name" value="OMP26_Skp"/>
    <property type="match status" value="1"/>
</dbReference>
<dbReference type="SMART" id="SM00935">
    <property type="entry name" value="OmpH"/>
    <property type="match status" value="1"/>
</dbReference>
<reference evidence="5" key="2">
    <citation type="submission" date="2020-08" db="EMBL/GenBank/DDBJ databases">
        <authorList>
            <person name="Lai Q."/>
        </authorList>
    </citation>
    <scope>NUCLEOTIDE SEQUENCE</scope>
    <source>
        <strain evidence="5">S27-2</strain>
    </source>
</reference>
<dbReference type="RefSeq" id="WP_186505354.1">
    <property type="nucleotide sequence ID" value="NZ_JACNEP010000002.1"/>
</dbReference>
<evidence type="ECO:0000256" key="2">
    <source>
        <dbReference type="PIRNR" id="PIRNR002094"/>
    </source>
</evidence>
<evidence type="ECO:0000313" key="6">
    <source>
        <dbReference type="Proteomes" id="UP000601768"/>
    </source>
</evidence>
<dbReference type="GO" id="GO:0050821">
    <property type="term" value="P:protein stabilization"/>
    <property type="evidence" value="ECO:0007669"/>
    <property type="project" value="TreeGrafter"/>
</dbReference>
<feature type="chain" id="PRO_5035255693" evidence="4">
    <location>
        <begin position="26"/>
        <end position="173"/>
    </location>
</feature>
<feature type="coiled-coil region" evidence="3">
    <location>
        <begin position="75"/>
        <end position="102"/>
    </location>
</feature>
<protein>
    <submittedName>
        <fullName evidence="5">OmpH family outer membrane protein</fullName>
    </submittedName>
</protein>
<dbReference type="GO" id="GO:0051082">
    <property type="term" value="F:unfolded protein binding"/>
    <property type="evidence" value="ECO:0007669"/>
    <property type="project" value="InterPro"/>
</dbReference>
<dbReference type="Pfam" id="PF03938">
    <property type="entry name" value="OmpH"/>
    <property type="match status" value="1"/>
</dbReference>
<feature type="signal peptide" evidence="4">
    <location>
        <begin position="1"/>
        <end position="25"/>
    </location>
</feature>
<dbReference type="AlphaFoldDB" id="A0A8J6IR15"/>